<gene>
    <name evidence="4" type="ORF">CWI75_18035</name>
</gene>
<keyword evidence="5" id="KW-1185">Reference proteome</keyword>
<dbReference type="Pfam" id="PF19040">
    <property type="entry name" value="SGNH"/>
    <property type="match status" value="1"/>
</dbReference>
<feature type="transmembrane region" description="Helical" evidence="1">
    <location>
        <begin position="347"/>
        <end position="368"/>
    </location>
</feature>
<feature type="transmembrane region" description="Helical" evidence="1">
    <location>
        <begin position="247"/>
        <end position="266"/>
    </location>
</feature>
<dbReference type="InterPro" id="IPR002656">
    <property type="entry name" value="Acyl_transf_3_dom"/>
</dbReference>
<sequence length="651" mass="73613">MDYRREIDGLRALAVLPVILFHAGFEMFSGGFVGVDVFFVISGYLITTIILSELEQDKFSIVTFYERRARRILPALFFVMLVCIPFAWLWLLPSDMKDFSQSLLAVSLFASNILFWHESGYFEAAAELKPLLHTWSLAVEEQYYVLFPLFLMLCWPLGRRSILTLLSAVFVASFALAQWASLADPSAAFFILPTRGWELLIGSFAAFYLSKDGRKEFKKKAGEIAGWLGVALIFYAVFAYSEATPFPGVYALAPTVGTVLIILFATQQTTVGRFVGNRAFVSVGLISYSAYLWHQPLFAFAKHRSLEEPSEALLVALSIFALVFAYLSWRFVEAPFRKREVFTRTQIFYGALLGTLFFACVGFAGHSYDGVRERFSIPTSVYDSVKRTNRLDECFGKAGIHQIKDWYCTLGLESKPKDFVVFGDSHALSVLPAYDNVAKELDISGAFIGTSGCTPFLGIHALRSDQASNNCYELNQRVYRYVKDQKIPLVFLVARWTYYTDGGYRGNNFSYISTSKDGVRSKDESRLAFEDGLVKTLKSYSDLGVTVVIVPQVPQQISHPLNIYARSSRFPDRDVAIFSVSKTEHISLQSYVRVLFERNSASILEFEGIFCNDLYCPVGDNITSYYFDADHLSVEGSRKFEPLFRAFFMKR</sequence>
<comment type="caution">
    <text evidence="4">The sequence shown here is derived from an EMBL/GenBank/DDBJ whole genome shotgun (WGS) entry which is preliminary data.</text>
</comment>
<reference evidence="5" key="1">
    <citation type="submission" date="2017-11" db="EMBL/GenBank/DDBJ databases">
        <title>The draft genome sequence of Chromatocurvus sp. F02.</title>
        <authorList>
            <person name="Du Z.-J."/>
            <person name="Chang Y.-Q."/>
        </authorList>
    </citation>
    <scope>NUCLEOTIDE SEQUENCE [LARGE SCALE GENOMIC DNA]</scope>
    <source>
        <strain evidence="5">F02</strain>
    </source>
</reference>
<evidence type="ECO:0000313" key="4">
    <source>
        <dbReference type="EMBL" id="PLW80992.1"/>
    </source>
</evidence>
<dbReference type="Pfam" id="PF01757">
    <property type="entry name" value="Acyl_transf_3"/>
    <property type="match status" value="1"/>
</dbReference>
<dbReference type="AlphaFoldDB" id="A0A2N5XY04"/>
<dbReference type="GO" id="GO:0016747">
    <property type="term" value="F:acyltransferase activity, transferring groups other than amino-acyl groups"/>
    <property type="evidence" value="ECO:0007669"/>
    <property type="project" value="InterPro"/>
</dbReference>
<proteinExistence type="predicted"/>
<evidence type="ECO:0000259" key="2">
    <source>
        <dbReference type="Pfam" id="PF01757"/>
    </source>
</evidence>
<dbReference type="PANTHER" id="PTHR23028:SF53">
    <property type="entry name" value="ACYL_TRANSF_3 DOMAIN-CONTAINING PROTEIN"/>
    <property type="match status" value="1"/>
</dbReference>
<dbReference type="OrthoDB" id="9767863at2"/>
<dbReference type="InterPro" id="IPR050879">
    <property type="entry name" value="Acyltransferase_3"/>
</dbReference>
<dbReference type="GO" id="GO:0009103">
    <property type="term" value="P:lipopolysaccharide biosynthetic process"/>
    <property type="evidence" value="ECO:0007669"/>
    <property type="project" value="TreeGrafter"/>
</dbReference>
<evidence type="ECO:0000256" key="1">
    <source>
        <dbReference type="SAM" id="Phobius"/>
    </source>
</evidence>
<feature type="transmembrane region" description="Helical" evidence="1">
    <location>
        <begin position="142"/>
        <end position="158"/>
    </location>
</feature>
<feature type="transmembrane region" description="Helical" evidence="1">
    <location>
        <begin position="187"/>
        <end position="209"/>
    </location>
</feature>
<dbReference type="PANTHER" id="PTHR23028">
    <property type="entry name" value="ACETYLTRANSFERASE"/>
    <property type="match status" value="1"/>
</dbReference>
<feature type="transmembrane region" description="Helical" evidence="1">
    <location>
        <begin position="72"/>
        <end position="91"/>
    </location>
</feature>
<organism evidence="4 5">
    <name type="scientific">Kineobactrum sediminis</name>
    <dbReference type="NCBI Taxonomy" id="1905677"/>
    <lineage>
        <taxon>Bacteria</taxon>
        <taxon>Pseudomonadati</taxon>
        <taxon>Pseudomonadota</taxon>
        <taxon>Gammaproteobacteria</taxon>
        <taxon>Cellvibrionales</taxon>
        <taxon>Halieaceae</taxon>
        <taxon>Kineobactrum</taxon>
    </lineage>
</organism>
<keyword evidence="1" id="KW-0472">Membrane</keyword>
<dbReference type="GO" id="GO:0016020">
    <property type="term" value="C:membrane"/>
    <property type="evidence" value="ECO:0007669"/>
    <property type="project" value="TreeGrafter"/>
</dbReference>
<keyword evidence="1" id="KW-1133">Transmembrane helix</keyword>
<feature type="transmembrane region" description="Helical" evidence="1">
    <location>
        <begin position="7"/>
        <end position="25"/>
    </location>
</feature>
<feature type="transmembrane region" description="Helical" evidence="1">
    <location>
        <begin position="163"/>
        <end position="181"/>
    </location>
</feature>
<feature type="transmembrane region" description="Helical" evidence="1">
    <location>
        <begin position="275"/>
        <end position="293"/>
    </location>
</feature>
<feature type="domain" description="SGNH" evidence="3">
    <location>
        <begin position="394"/>
        <end position="645"/>
    </location>
</feature>
<evidence type="ECO:0000313" key="5">
    <source>
        <dbReference type="Proteomes" id="UP000234845"/>
    </source>
</evidence>
<keyword evidence="4" id="KW-0012">Acyltransferase</keyword>
<dbReference type="InterPro" id="IPR043968">
    <property type="entry name" value="SGNH"/>
</dbReference>
<feature type="transmembrane region" description="Helical" evidence="1">
    <location>
        <begin position="31"/>
        <end position="51"/>
    </location>
</feature>
<feature type="transmembrane region" description="Helical" evidence="1">
    <location>
        <begin position="221"/>
        <end position="241"/>
    </location>
</feature>
<dbReference type="RefSeq" id="WP_101522921.1">
    <property type="nucleotide sequence ID" value="NZ_PKLZ01000019.1"/>
</dbReference>
<protein>
    <submittedName>
        <fullName evidence="4">Acyltransferase</fullName>
    </submittedName>
</protein>
<feature type="domain" description="Acyltransferase 3" evidence="2">
    <location>
        <begin position="6"/>
        <end position="327"/>
    </location>
</feature>
<keyword evidence="1" id="KW-0812">Transmembrane</keyword>
<name>A0A2N5XY04_9GAMM</name>
<accession>A0A2N5XY04</accession>
<dbReference type="Proteomes" id="UP000234845">
    <property type="component" value="Unassembled WGS sequence"/>
</dbReference>
<dbReference type="EMBL" id="PKLZ01000019">
    <property type="protein sequence ID" value="PLW80992.1"/>
    <property type="molecule type" value="Genomic_DNA"/>
</dbReference>
<keyword evidence="4" id="KW-0808">Transferase</keyword>
<feature type="transmembrane region" description="Helical" evidence="1">
    <location>
        <begin position="313"/>
        <end position="332"/>
    </location>
</feature>
<evidence type="ECO:0000259" key="3">
    <source>
        <dbReference type="Pfam" id="PF19040"/>
    </source>
</evidence>